<comment type="caution">
    <text evidence="2">The sequence shown here is derived from an EMBL/GenBank/DDBJ whole genome shotgun (WGS) entry which is preliminary data.</text>
</comment>
<accession>A0A8H5HTA1</accession>
<keyword evidence="1" id="KW-0812">Transmembrane</keyword>
<organism evidence="2 3">
    <name type="scientific">Collybiopsis confluens</name>
    <dbReference type="NCBI Taxonomy" id="2823264"/>
    <lineage>
        <taxon>Eukaryota</taxon>
        <taxon>Fungi</taxon>
        <taxon>Dikarya</taxon>
        <taxon>Basidiomycota</taxon>
        <taxon>Agaricomycotina</taxon>
        <taxon>Agaricomycetes</taxon>
        <taxon>Agaricomycetidae</taxon>
        <taxon>Agaricales</taxon>
        <taxon>Marasmiineae</taxon>
        <taxon>Omphalotaceae</taxon>
        <taxon>Collybiopsis</taxon>
    </lineage>
</organism>
<feature type="transmembrane region" description="Helical" evidence="1">
    <location>
        <begin position="20"/>
        <end position="42"/>
    </location>
</feature>
<dbReference type="OrthoDB" id="3226582at2759"/>
<proteinExistence type="predicted"/>
<evidence type="ECO:0000313" key="2">
    <source>
        <dbReference type="EMBL" id="KAF5389142.1"/>
    </source>
</evidence>
<feature type="transmembrane region" description="Helical" evidence="1">
    <location>
        <begin position="231"/>
        <end position="250"/>
    </location>
</feature>
<feature type="transmembrane region" description="Helical" evidence="1">
    <location>
        <begin position="136"/>
        <end position="158"/>
    </location>
</feature>
<feature type="transmembrane region" description="Helical" evidence="1">
    <location>
        <begin position="188"/>
        <end position="210"/>
    </location>
</feature>
<dbReference type="EMBL" id="JAACJN010000024">
    <property type="protein sequence ID" value="KAF5389142.1"/>
    <property type="molecule type" value="Genomic_DNA"/>
</dbReference>
<sequence>MSSSQDVLPHVVYTCLQPTLIILIVETVTYGIYAVIFCLYIYLEIQQRGRQRYYQISLSILFLLSSINLDLSILNLKPWSLLCTAAGTLDQNLIDDEFTLTQKLRIAAQSLYVVANAVADILLLCRCYIVWGSRKWFIAGPIIICVINTGVAIASVVVQQRVLPLHIGSTMSTTDKHLDTAGLGLFEAFLGLNVVSNLILTGLIAGRLCWLSHAATLESLGFHESDPKRRGSSAFAMIVESGLLYPLALIPCTVVEFKNEHLLLGPLLTVIVGIAPTLIVVRMNLQISTSTLDDTAANDIDHTIHLDLERQPSPAPDSQYSGSNLLQPFLLPRLQESREMAPLNSKSSINPLPQKYRNTRAVEGNARFKLVAAAPICKNLASICLPLNITDAGSREDTTTGLFCQRQNRRISCSKGSEATYSVTGFLCSKSKLRPTIMVFKSVFIAIGTYLSDRIIVQRADTLSGLEETAAVLCPVNNLYALVHCKARFLNAHPELQ</sequence>
<feature type="transmembrane region" description="Helical" evidence="1">
    <location>
        <begin position="262"/>
        <end position="281"/>
    </location>
</feature>
<keyword evidence="1" id="KW-1133">Transmembrane helix</keyword>
<gene>
    <name evidence="2" type="ORF">D9757_004980</name>
</gene>
<evidence type="ECO:0000256" key="1">
    <source>
        <dbReference type="SAM" id="Phobius"/>
    </source>
</evidence>
<reference evidence="2 3" key="1">
    <citation type="journal article" date="2020" name="ISME J.">
        <title>Uncovering the hidden diversity of litter-decomposition mechanisms in mushroom-forming fungi.</title>
        <authorList>
            <person name="Floudas D."/>
            <person name="Bentzer J."/>
            <person name="Ahren D."/>
            <person name="Johansson T."/>
            <person name="Persson P."/>
            <person name="Tunlid A."/>
        </authorList>
    </citation>
    <scope>NUCLEOTIDE SEQUENCE [LARGE SCALE GENOMIC DNA]</scope>
    <source>
        <strain evidence="2 3">CBS 406.79</strain>
    </source>
</reference>
<keyword evidence="3" id="KW-1185">Reference proteome</keyword>
<evidence type="ECO:0000313" key="3">
    <source>
        <dbReference type="Proteomes" id="UP000518752"/>
    </source>
</evidence>
<protein>
    <submittedName>
        <fullName evidence="2">Uncharacterized protein</fullName>
    </submittedName>
</protein>
<feature type="transmembrane region" description="Helical" evidence="1">
    <location>
        <begin position="106"/>
        <end position="129"/>
    </location>
</feature>
<name>A0A8H5HTA1_9AGAR</name>
<dbReference type="Proteomes" id="UP000518752">
    <property type="component" value="Unassembled WGS sequence"/>
</dbReference>
<keyword evidence="1" id="KW-0472">Membrane</keyword>
<dbReference type="AlphaFoldDB" id="A0A8H5HTA1"/>